<evidence type="ECO:0000313" key="2">
    <source>
        <dbReference type="Proteomes" id="UP000708208"/>
    </source>
</evidence>
<reference evidence="1" key="1">
    <citation type="submission" date="2021-06" db="EMBL/GenBank/DDBJ databases">
        <authorList>
            <person name="Hodson N. C."/>
            <person name="Mongue J. A."/>
            <person name="Jaron S. K."/>
        </authorList>
    </citation>
    <scope>NUCLEOTIDE SEQUENCE</scope>
</reference>
<organism evidence="1 2">
    <name type="scientific">Allacma fusca</name>
    <dbReference type="NCBI Taxonomy" id="39272"/>
    <lineage>
        <taxon>Eukaryota</taxon>
        <taxon>Metazoa</taxon>
        <taxon>Ecdysozoa</taxon>
        <taxon>Arthropoda</taxon>
        <taxon>Hexapoda</taxon>
        <taxon>Collembola</taxon>
        <taxon>Symphypleona</taxon>
        <taxon>Sminthuridae</taxon>
        <taxon>Allacma</taxon>
    </lineage>
</organism>
<gene>
    <name evidence="1" type="ORF">AFUS01_LOCUS22156</name>
</gene>
<dbReference type="Proteomes" id="UP000708208">
    <property type="component" value="Unassembled WGS sequence"/>
</dbReference>
<evidence type="ECO:0000313" key="1">
    <source>
        <dbReference type="EMBL" id="CAG7733730.1"/>
    </source>
</evidence>
<accession>A0A8J2P6G2</accession>
<comment type="caution">
    <text evidence="1">The sequence shown here is derived from an EMBL/GenBank/DDBJ whole genome shotgun (WGS) entry which is preliminary data.</text>
</comment>
<keyword evidence="2" id="KW-1185">Reference proteome</keyword>
<protein>
    <submittedName>
        <fullName evidence="1">Uncharacterized protein</fullName>
    </submittedName>
</protein>
<dbReference type="EMBL" id="CAJVCH010254484">
    <property type="protein sequence ID" value="CAG7733730.1"/>
    <property type="molecule type" value="Genomic_DNA"/>
</dbReference>
<name>A0A8J2P6G2_9HEXA</name>
<feature type="non-terminal residue" evidence="1">
    <location>
        <position position="1"/>
    </location>
</feature>
<dbReference type="OrthoDB" id="8030979at2759"/>
<sequence length="165" mass="19077">MNFVNEPISSIFAATLGLGESSSAGILEKCLKTFFPRIITSTDKLQEVTQLICKLSSLQNILQCGLLDVREESCNSARRVSLKRNIERQESRQESDHFGDEQFCSFNLMCKYEWMDRTELDALVFPPRQHWREITIEEPSRDVDYILEVDLLYPDDLHRDTASLP</sequence>
<dbReference type="AlphaFoldDB" id="A0A8J2P6G2"/>
<proteinExistence type="predicted"/>